<proteinExistence type="predicted"/>
<gene>
    <name evidence="1" type="ORF">CHRY9390_01195</name>
</gene>
<protein>
    <submittedName>
        <fullName evidence="1">Uncharacterized protein</fullName>
    </submittedName>
</protein>
<reference evidence="1" key="1">
    <citation type="submission" date="2020-12" db="EMBL/GenBank/DDBJ databases">
        <authorList>
            <person name="Rodrigo-Torres L."/>
            <person name="Arahal R. D."/>
            <person name="Lucena T."/>
        </authorList>
    </citation>
    <scope>NUCLEOTIDE SEQUENCE</scope>
    <source>
        <strain evidence="1">CECT 9390</strain>
    </source>
</reference>
<evidence type="ECO:0000313" key="1">
    <source>
        <dbReference type="EMBL" id="CAD7804239.1"/>
    </source>
</evidence>
<comment type="caution">
    <text evidence="1">The sequence shown here is derived from an EMBL/GenBank/DDBJ whole genome shotgun (WGS) entry which is preliminary data.</text>
</comment>
<dbReference type="EMBL" id="CAJIMS010000001">
    <property type="protein sequence ID" value="CAD7804239.1"/>
    <property type="molecule type" value="Genomic_DNA"/>
</dbReference>
<organism evidence="1 2">
    <name type="scientific">Chryseobacterium aquaeductus</name>
    <dbReference type="NCBI Taxonomy" id="2675056"/>
    <lineage>
        <taxon>Bacteria</taxon>
        <taxon>Pseudomonadati</taxon>
        <taxon>Bacteroidota</taxon>
        <taxon>Flavobacteriia</taxon>
        <taxon>Flavobacteriales</taxon>
        <taxon>Weeksellaceae</taxon>
        <taxon>Chryseobacterium group</taxon>
        <taxon>Chryseobacterium</taxon>
    </lineage>
</organism>
<dbReference type="Proteomes" id="UP000662618">
    <property type="component" value="Unassembled WGS sequence"/>
</dbReference>
<keyword evidence="2" id="KW-1185">Reference proteome</keyword>
<evidence type="ECO:0000313" key="2">
    <source>
        <dbReference type="Proteomes" id="UP000662618"/>
    </source>
</evidence>
<sequence>MKTIKSSDFFIKKANNYIIELDNFLKENIESDPLSKRSMDSNDLSKLKTILDEIEELKLKIKLLFSEIDNGNLFVENLISRTTASHFIHISNKKVLESYKRTLELFIEHISEYKSN</sequence>
<accession>A0A9N8QS04</accession>
<name>A0A9N8QS04_9FLAO</name>
<dbReference type="AlphaFoldDB" id="A0A9N8QS04"/>
<dbReference type="RefSeq" id="WP_162087624.1">
    <property type="nucleotide sequence ID" value="NZ_CAJIMS010000001.1"/>
</dbReference>